<evidence type="ECO:0000256" key="1">
    <source>
        <dbReference type="SAM" id="Phobius"/>
    </source>
</evidence>
<organism evidence="2 3">
    <name type="scientific">Proteus faecis</name>
    <dbReference type="NCBI Taxonomy" id="2050967"/>
    <lineage>
        <taxon>Bacteria</taxon>
        <taxon>Pseudomonadati</taxon>
        <taxon>Pseudomonadota</taxon>
        <taxon>Gammaproteobacteria</taxon>
        <taxon>Enterobacterales</taxon>
        <taxon>Morganellaceae</taxon>
        <taxon>Proteus</taxon>
    </lineage>
</organism>
<keyword evidence="3" id="KW-1185">Reference proteome</keyword>
<keyword evidence="1" id="KW-0812">Transmembrane</keyword>
<keyword evidence="1" id="KW-0472">Membrane</keyword>
<dbReference type="Proteomes" id="UP001438077">
    <property type="component" value="Chromosome"/>
</dbReference>
<evidence type="ECO:0000313" key="2">
    <source>
        <dbReference type="EMBL" id="XAG30427.1"/>
    </source>
</evidence>
<feature type="transmembrane region" description="Helical" evidence="1">
    <location>
        <begin position="6"/>
        <end position="29"/>
    </location>
</feature>
<dbReference type="RefSeq" id="WP_342639536.1">
    <property type="nucleotide sequence ID" value="NZ_CP095785.1"/>
</dbReference>
<sequence>MSWKPLIIVIIIISFILLLLTTVAGGIYLSIDNSCVNDKASLYKRCQVALSHHRY</sequence>
<accession>A0ABZ3EHT3</accession>
<gene>
    <name evidence="2" type="ORF">MYW70_10655</name>
</gene>
<dbReference type="EMBL" id="CP095785">
    <property type="protein sequence ID" value="XAG30427.1"/>
    <property type="molecule type" value="Genomic_DNA"/>
</dbReference>
<proteinExistence type="predicted"/>
<reference evidence="2 3" key="1">
    <citation type="submission" date="2022-03" db="EMBL/GenBank/DDBJ databases">
        <title>Sea Food Isolates.</title>
        <authorList>
            <person name="Li C."/>
        </authorList>
    </citation>
    <scope>NUCLEOTIDE SEQUENCE [LARGE SCALE GENOMIC DNA]</scope>
    <source>
        <strain evidence="2 3">19MO01SH08</strain>
    </source>
</reference>
<protein>
    <submittedName>
        <fullName evidence="2">Uncharacterized protein</fullName>
    </submittedName>
</protein>
<name>A0ABZ3EHT3_9GAMM</name>
<evidence type="ECO:0000313" key="3">
    <source>
        <dbReference type="Proteomes" id="UP001438077"/>
    </source>
</evidence>
<keyword evidence="1" id="KW-1133">Transmembrane helix</keyword>